<comment type="similarity">
    <text evidence="1">Belongs to the HAM1 NTPase family.</text>
</comment>
<dbReference type="Gene3D" id="3.90.950.10">
    <property type="match status" value="1"/>
</dbReference>
<organism evidence="3 4">
    <name type="scientific">Apiospora phragmitis</name>
    <dbReference type="NCBI Taxonomy" id="2905665"/>
    <lineage>
        <taxon>Eukaryota</taxon>
        <taxon>Fungi</taxon>
        <taxon>Dikarya</taxon>
        <taxon>Ascomycota</taxon>
        <taxon>Pezizomycotina</taxon>
        <taxon>Sordariomycetes</taxon>
        <taxon>Xylariomycetidae</taxon>
        <taxon>Amphisphaeriales</taxon>
        <taxon>Apiosporaceae</taxon>
        <taxon>Apiospora</taxon>
    </lineage>
</organism>
<dbReference type="SUPFAM" id="SSF52972">
    <property type="entry name" value="ITPase-like"/>
    <property type="match status" value="1"/>
</dbReference>
<proteinExistence type="inferred from homology"/>
<evidence type="ECO:0000256" key="2">
    <source>
        <dbReference type="ARBA" id="ARBA00022801"/>
    </source>
</evidence>
<sequence>MAAASSSPEVNFITGNANKLREVKAILEPAGIVVRSQAVELPELQGEIEDVTLEKCRVAARQVGGPVLVETPVSASMRWGVCRAFTSSATKGSTTCSRRTRDKSAEAVCTFAFSKGPDHEPLLFQGRTPGKIVPARGPGHFGWDPIFEYEGETYAEMDPAAKNKISHRFRALDKVRTWVEEGMKEDKQ</sequence>
<name>A0ABR1T3N9_9PEZI</name>
<evidence type="ECO:0000256" key="1">
    <source>
        <dbReference type="ARBA" id="ARBA00008023"/>
    </source>
</evidence>
<dbReference type="GeneID" id="92098677"/>
<keyword evidence="4" id="KW-1185">Reference proteome</keyword>
<dbReference type="RefSeq" id="XP_066708743.1">
    <property type="nucleotide sequence ID" value="XM_066865614.1"/>
</dbReference>
<accession>A0ABR1T3N9</accession>
<comment type="caution">
    <text evidence="3">The sequence shown here is derived from an EMBL/GenBank/DDBJ whole genome shotgun (WGS) entry which is preliminary data.</text>
</comment>
<dbReference type="InterPro" id="IPR029001">
    <property type="entry name" value="ITPase-like_fam"/>
</dbReference>
<gene>
    <name evidence="3" type="ORF">PG994_014205</name>
</gene>
<dbReference type="EMBL" id="JAQQWL010000015">
    <property type="protein sequence ID" value="KAK8041198.1"/>
    <property type="molecule type" value="Genomic_DNA"/>
</dbReference>
<dbReference type="Pfam" id="PF01725">
    <property type="entry name" value="Ham1p_like"/>
    <property type="match status" value="1"/>
</dbReference>
<dbReference type="PANTHER" id="PTHR11067:SF9">
    <property type="entry name" value="INOSINE TRIPHOSPHATE PYROPHOSPHATASE"/>
    <property type="match status" value="1"/>
</dbReference>
<dbReference type="InterPro" id="IPR002637">
    <property type="entry name" value="RdgB/HAM1"/>
</dbReference>
<evidence type="ECO:0000313" key="3">
    <source>
        <dbReference type="EMBL" id="KAK8041198.1"/>
    </source>
</evidence>
<dbReference type="Proteomes" id="UP001480595">
    <property type="component" value="Unassembled WGS sequence"/>
</dbReference>
<dbReference type="CDD" id="cd00515">
    <property type="entry name" value="HAM1"/>
    <property type="match status" value="1"/>
</dbReference>
<reference evidence="3 4" key="1">
    <citation type="submission" date="2023-01" db="EMBL/GenBank/DDBJ databases">
        <title>Analysis of 21 Apiospora genomes using comparative genomics revels a genus with tremendous synthesis potential of carbohydrate active enzymes and secondary metabolites.</title>
        <authorList>
            <person name="Sorensen T."/>
        </authorList>
    </citation>
    <scope>NUCLEOTIDE SEQUENCE [LARGE SCALE GENOMIC DNA]</scope>
    <source>
        <strain evidence="3 4">CBS 135458</strain>
    </source>
</reference>
<dbReference type="PANTHER" id="PTHR11067">
    <property type="entry name" value="INOSINE TRIPHOSPHATE PYROPHOSPHATASE/HAM1 PROTEIN"/>
    <property type="match status" value="1"/>
</dbReference>
<protein>
    <submittedName>
        <fullName evidence="3">Uncharacterized protein</fullName>
    </submittedName>
</protein>
<evidence type="ECO:0000313" key="4">
    <source>
        <dbReference type="Proteomes" id="UP001480595"/>
    </source>
</evidence>
<keyword evidence="2" id="KW-0378">Hydrolase</keyword>